<proteinExistence type="predicted"/>
<keyword evidence="2" id="KW-0503">Monooxygenase</keyword>
<dbReference type="InterPro" id="IPR050766">
    <property type="entry name" value="Bact_Lucif_Oxidored"/>
</dbReference>
<evidence type="ECO:0000313" key="5">
    <source>
        <dbReference type="Proteomes" id="UP001058739"/>
    </source>
</evidence>
<dbReference type="PANTHER" id="PTHR30137:SF8">
    <property type="entry name" value="BLR5498 PROTEIN"/>
    <property type="match status" value="1"/>
</dbReference>
<dbReference type="InterPro" id="IPR036661">
    <property type="entry name" value="Luciferase-like_sf"/>
</dbReference>
<protein>
    <submittedName>
        <fullName evidence="4">LLM class flavin-dependent oxidoreductase</fullName>
    </submittedName>
</protein>
<evidence type="ECO:0000313" key="4">
    <source>
        <dbReference type="EMBL" id="UWL61873.1"/>
    </source>
</evidence>
<gene>
    <name evidence="4" type="ORF">NIK97_18525</name>
</gene>
<dbReference type="Proteomes" id="UP001058739">
    <property type="component" value="Chromosome 02"/>
</dbReference>
<dbReference type="EMBL" id="CP099968">
    <property type="protein sequence ID" value="UWL61873.1"/>
    <property type="molecule type" value="Genomic_DNA"/>
</dbReference>
<dbReference type="InterPro" id="IPR011251">
    <property type="entry name" value="Luciferase-like_dom"/>
</dbReference>
<keyword evidence="5" id="KW-1185">Reference proteome</keyword>
<dbReference type="PANTHER" id="PTHR30137">
    <property type="entry name" value="LUCIFERASE-LIKE MONOOXYGENASE"/>
    <property type="match status" value="1"/>
</dbReference>
<dbReference type="RefSeq" id="WP_119039576.1">
    <property type="nucleotide sequence ID" value="NZ_CP099968.1"/>
</dbReference>
<reference evidence="4" key="1">
    <citation type="submission" date="2022-06" db="EMBL/GenBank/DDBJ databases">
        <title>Complete Genome Sequence of Deoxynivalenol-bioadsorption Ochrobactrum pseudintermedium ASAG-D25.</title>
        <authorList>
            <person name="Wang N."/>
        </authorList>
    </citation>
    <scope>NUCLEOTIDE SEQUENCE</scope>
    <source>
        <strain evidence="4">ASAG-D25</strain>
    </source>
</reference>
<dbReference type="Pfam" id="PF00296">
    <property type="entry name" value="Bac_luciferase"/>
    <property type="match status" value="1"/>
</dbReference>
<evidence type="ECO:0000256" key="2">
    <source>
        <dbReference type="ARBA" id="ARBA00023033"/>
    </source>
</evidence>
<keyword evidence="1" id="KW-0560">Oxidoreductase</keyword>
<dbReference type="SUPFAM" id="SSF51679">
    <property type="entry name" value="Bacterial luciferase-like"/>
    <property type="match status" value="1"/>
</dbReference>
<feature type="domain" description="Luciferase-like" evidence="3">
    <location>
        <begin position="1"/>
        <end position="297"/>
    </location>
</feature>
<organism evidence="4 5">
    <name type="scientific">Brucella pseudintermedia</name>
    <dbReference type="NCBI Taxonomy" id="370111"/>
    <lineage>
        <taxon>Bacteria</taxon>
        <taxon>Pseudomonadati</taxon>
        <taxon>Pseudomonadota</taxon>
        <taxon>Alphaproteobacteria</taxon>
        <taxon>Hyphomicrobiales</taxon>
        <taxon>Brucellaceae</taxon>
        <taxon>Brucella/Ochrobactrum group</taxon>
        <taxon>Brucella</taxon>
    </lineage>
</organism>
<sequence length="351" mass="37965">MEIGIYTFADVGIGGIGVSPVQRIPELIEEIALADEIGLDVYGIGEHHREGFAAPAPAVILAAAASRTKNIKLTSAVTVLGSDDPVRVFEQFTAIDLVSSGRAEVMAGRGALLDSFRLFGYNLADYDALFEEKLALLLALRRDAPVTWSGQFRSPLENEIILPRPAQPVLPVWLAVGGNPNSIVRAGRLGLPMALAMLGGHPRRFAPMFELHRKALTEFGHAPQPAAITVHGFVAESSRMAADIYFPAHNEVLNRLGAERGIRPSTRRDFDASTGLEGAYMIGSPDELVEQILYQHGLFRHQRTLIQLAIGSVPHLALMHAIDLLGTKVAPVVRAELMPRTSYSEKTDSAA</sequence>
<accession>A0ABY5UET9</accession>
<evidence type="ECO:0000259" key="3">
    <source>
        <dbReference type="Pfam" id="PF00296"/>
    </source>
</evidence>
<dbReference type="Gene3D" id="3.20.20.30">
    <property type="entry name" value="Luciferase-like domain"/>
    <property type="match status" value="1"/>
</dbReference>
<evidence type="ECO:0000256" key="1">
    <source>
        <dbReference type="ARBA" id="ARBA00023002"/>
    </source>
</evidence>
<name>A0ABY5UET9_9HYPH</name>